<reference evidence="1 2" key="1">
    <citation type="submission" date="2011-01" db="EMBL/GenBank/DDBJ databases">
        <authorList>
            <person name="Muzny D."/>
            <person name="Qin X."/>
            <person name="Deng J."/>
            <person name="Jiang H."/>
            <person name="Liu Y."/>
            <person name="Qu J."/>
            <person name="Song X.-Z."/>
            <person name="Zhang L."/>
            <person name="Thornton R."/>
            <person name="Coyle M."/>
            <person name="Francisco L."/>
            <person name="Jackson L."/>
            <person name="Javaid M."/>
            <person name="Korchina V."/>
            <person name="Kovar C."/>
            <person name="Mata R."/>
            <person name="Mathew T."/>
            <person name="Ngo R."/>
            <person name="Nguyen L."/>
            <person name="Nguyen N."/>
            <person name="Okwuonu G."/>
            <person name="Ongeri F."/>
            <person name="Pham C."/>
            <person name="Simmons D."/>
            <person name="Wilczek-Boney K."/>
            <person name="Hale W."/>
            <person name="Jakkamsetti A."/>
            <person name="Pham P."/>
            <person name="Ruth R."/>
            <person name="San Lucas F."/>
            <person name="Warren J."/>
            <person name="Zhang J."/>
            <person name="Zhao Z."/>
            <person name="Zhou C."/>
            <person name="Zhu D."/>
            <person name="Lee S."/>
            <person name="Bess C."/>
            <person name="Blankenburg K."/>
            <person name="Forbes L."/>
            <person name="Fu Q."/>
            <person name="Gubbala S."/>
            <person name="Hirani K."/>
            <person name="Jayaseelan J.C."/>
            <person name="Lara F."/>
            <person name="Munidasa M."/>
            <person name="Palculict T."/>
            <person name="Patil S."/>
            <person name="Pu L.-L."/>
            <person name="Saada N."/>
            <person name="Tang L."/>
            <person name="Weissenberger G."/>
            <person name="Zhu Y."/>
            <person name="Hemphill L."/>
            <person name="Shang Y."/>
            <person name="Youmans B."/>
            <person name="Ayvaz T."/>
            <person name="Ross M."/>
            <person name="Santibanez J."/>
            <person name="Aqrawi P."/>
            <person name="Gross S."/>
            <person name="Joshi V."/>
            <person name="Fowler G."/>
            <person name="Nazareth L."/>
            <person name="Reid J."/>
            <person name="Worley K."/>
            <person name="Petrosino J."/>
            <person name="Highlander S."/>
            <person name="Gibbs R."/>
        </authorList>
    </citation>
    <scope>NUCLEOTIDE SEQUENCE [LARGE SCALE GENOMIC DNA]</scope>
    <source>
        <strain evidence="1 2">ATCC 25976</strain>
    </source>
</reference>
<dbReference type="HOGENOM" id="CLU_200455_0_0_6"/>
<accession>E8KIB4</accession>
<dbReference type="Gene3D" id="3.20.20.210">
    <property type="match status" value="1"/>
</dbReference>
<organism evidence="1 2">
    <name type="scientific">Actinobacillus ureae ATCC 25976</name>
    <dbReference type="NCBI Taxonomy" id="887324"/>
    <lineage>
        <taxon>Bacteria</taxon>
        <taxon>Pseudomonadati</taxon>
        <taxon>Pseudomonadota</taxon>
        <taxon>Gammaproteobacteria</taxon>
        <taxon>Pasteurellales</taxon>
        <taxon>Pasteurellaceae</taxon>
        <taxon>Actinobacillus</taxon>
    </lineage>
</organism>
<evidence type="ECO:0000313" key="1">
    <source>
        <dbReference type="EMBL" id="EFX91333.1"/>
    </source>
</evidence>
<dbReference type="Proteomes" id="UP000005467">
    <property type="component" value="Unassembled WGS sequence"/>
</dbReference>
<proteinExistence type="predicted"/>
<sequence>MANTTLPFYADTVGSYLRTDAWKKAHADYKAGTISLEARDAIVEEEVKKLVQA</sequence>
<keyword evidence="2" id="KW-1185">Reference proteome</keyword>
<evidence type="ECO:0000313" key="2">
    <source>
        <dbReference type="Proteomes" id="UP000005467"/>
    </source>
</evidence>
<name>E8KIB4_9PAST</name>
<dbReference type="SUPFAM" id="SSF51726">
    <property type="entry name" value="UROD/MetE-like"/>
    <property type="match status" value="1"/>
</dbReference>
<dbReference type="AlphaFoldDB" id="E8KIB4"/>
<dbReference type="InterPro" id="IPR038071">
    <property type="entry name" value="UROD/MetE-like_sf"/>
</dbReference>
<dbReference type="EMBL" id="AEVG01000111">
    <property type="protein sequence ID" value="EFX91333.1"/>
    <property type="molecule type" value="Genomic_DNA"/>
</dbReference>
<evidence type="ECO:0008006" key="3">
    <source>
        <dbReference type="Google" id="ProtNLM"/>
    </source>
</evidence>
<gene>
    <name evidence="1" type="ORF">HMPREF0027_1581</name>
</gene>
<comment type="caution">
    <text evidence="1">The sequence shown here is derived from an EMBL/GenBank/DDBJ whole genome shotgun (WGS) entry which is preliminary data.</text>
</comment>
<protein>
    <recommendedName>
        <fullName evidence="3">5-methyltetrahydropteroyltriglutamate--homocysteine S-methyltransferase</fullName>
    </recommendedName>
</protein>